<evidence type="ECO:0000313" key="2">
    <source>
        <dbReference type="Proteomes" id="UP000308671"/>
    </source>
</evidence>
<sequence length="299" mass="33038">MMNTSPGMLKIAVPCELPENVAGVDETSFSIDLGYFGEQGSSYRTQNLGNQFQRETVTHREKGVFVQCISREVIHGLVDPNSNKPASLLVYDFYFDAKRHARRILSADITFIFSSVDGEGEAPRVHEIAPFGKHLCMFTNQAESITSGGEINASAGYLGANVGISGKRERTISKTASDAASIKGLVKSDKFGRHIGATWYIEENGTEKKGIPYSLRVALLLHREDQANFQCVATISVKADWKTELRRFIGSSEDKDDPIFFDTNFPPTTPLHDIQNLGAINLEKIFDITAYSKFEGSVK</sequence>
<organism evidence="1 2">
    <name type="scientific">Botrytis galanthina</name>
    <dbReference type="NCBI Taxonomy" id="278940"/>
    <lineage>
        <taxon>Eukaryota</taxon>
        <taxon>Fungi</taxon>
        <taxon>Dikarya</taxon>
        <taxon>Ascomycota</taxon>
        <taxon>Pezizomycotina</taxon>
        <taxon>Leotiomycetes</taxon>
        <taxon>Helotiales</taxon>
        <taxon>Sclerotiniaceae</taxon>
        <taxon>Botrytis</taxon>
    </lineage>
</organism>
<dbReference type="EMBL" id="PQXL01000039">
    <property type="protein sequence ID" value="THV53900.1"/>
    <property type="molecule type" value="Genomic_DNA"/>
</dbReference>
<dbReference type="Proteomes" id="UP000308671">
    <property type="component" value="Unassembled WGS sequence"/>
</dbReference>
<accession>A0A4S8R8B5</accession>
<dbReference type="OrthoDB" id="5030973at2759"/>
<dbReference type="AlphaFoldDB" id="A0A4S8R8B5"/>
<gene>
    <name evidence="1" type="ORF">BGAL_0039g00120</name>
</gene>
<reference evidence="1 2" key="1">
    <citation type="submission" date="2017-12" db="EMBL/GenBank/DDBJ databases">
        <title>Comparative genomics of Botrytis spp.</title>
        <authorList>
            <person name="Valero-Jimenez C.A."/>
            <person name="Tapia P."/>
            <person name="Veloso J."/>
            <person name="Silva-Moreno E."/>
            <person name="Staats M."/>
            <person name="Valdes J.H."/>
            <person name="Van Kan J.A.L."/>
        </authorList>
    </citation>
    <scope>NUCLEOTIDE SEQUENCE [LARGE SCALE GENOMIC DNA]</scope>
    <source>
        <strain evidence="1 2">MUCL435</strain>
    </source>
</reference>
<keyword evidence="2" id="KW-1185">Reference proteome</keyword>
<proteinExistence type="predicted"/>
<protein>
    <submittedName>
        <fullName evidence="1">Uncharacterized protein</fullName>
    </submittedName>
</protein>
<name>A0A4S8R8B5_9HELO</name>
<evidence type="ECO:0000313" key="1">
    <source>
        <dbReference type="EMBL" id="THV53900.1"/>
    </source>
</evidence>
<comment type="caution">
    <text evidence="1">The sequence shown here is derived from an EMBL/GenBank/DDBJ whole genome shotgun (WGS) entry which is preliminary data.</text>
</comment>